<dbReference type="AlphaFoldDB" id="A0A2W1JP77"/>
<dbReference type="InterPro" id="IPR029044">
    <property type="entry name" value="Nucleotide-diphossugar_trans"/>
</dbReference>
<protein>
    <submittedName>
        <fullName evidence="3">UDP-Glc:alpha-D-GlcNAc-diphosphoundecaprenol beta-1,3-glucosyltransferase WfgD</fullName>
        <ecNumber evidence="3">2.4.1.305</ecNumber>
    </submittedName>
</protein>
<dbReference type="SUPFAM" id="SSF53448">
    <property type="entry name" value="Nucleotide-diphospho-sugar transferases"/>
    <property type="match status" value="1"/>
</dbReference>
<feature type="domain" description="Glycosyltransferase 2-like" evidence="2">
    <location>
        <begin position="5"/>
        <end position="130"/>
    </location>
</feature>
<dbReference type="Gene3D" id="3.90.550.10">
    <property type="entry name" value="Spore Coat Polysaccharide Biosynthesis Protein SpsA, Chain A"/>
    <property type="match status" value="1"/>
</dbReference>
<accession>A0A2W1JP77</accession>
<dbReference type="InterPro" id="IPR050834">
    <property type="entry name" value="Glycosyltransf_2"/>
</dbReference>
<keyword evidence="1" id="KW-0472">Membrane</keyword>
<comment type="caution">
    <text evidence="3">The sequence shown here is derived from an EMBL/GenBank/DDBJ whole genome shotgun (WGS) entry which is preliminary data.</text>
</comment>
<keyword evidence="1" id="KW-0812">Transmembrane</keyword>
<dbReference type="Pfam" id="PF00535">
    <property type="entry name" value="Glycos_transf_2"/>
    <property type="match status" value="1"/>
</dbReference>
<feature type="transmembrane region" description="Helical" evidence="1">
    <location>
        <begin position="280"/>
        <end position="302"/>
    </location>
</feature>
<evidence type="ECO:0000256" key="1">
    <source>
        <dbReference type="SAM" id="Phobius"/>
    </source>
</evidence>
<proteinExistence type="predicted"/>
<name>A0A2W1JP77_9CYAN</name>
<gene>
    <name evidence="3" type="primary">wfgD_1</name>
    <name evidence="3" type="ORF">C1752_02339</name>
</gene>
<dbReference type="GO" id="GO:0016757">
    <property type="term" value="F:glycosyltransferase activity"/>
    <property type="evidence" value="ECO:0007669"/>
    <property type="project" value="UniProtKB-KW"/>
</dbReference>
<keyword evidence="3" id="KW-0808">Transferase</keyword>
<keyword evidence="4" id="KW-1185">Reference proteome</keyword>
<dbReference type="PANTHER" id="PTHR43685">
    <property type="entry name" value="GLYCOSYLTRANSFERASE"/>
    <property type="match status" value="1"/>
</dbReference>
<dbReference type="EMBL" id="PQWO01000006">
    <property type="protein sequence ID" value="PZD73235.1"/>
    <property type="molecule type" value="Genomic_DNA"/>
</dbReference>
<dbReference type="EC" id="2.4.1.305" evidence="3"/>
<evidence type="ECO:0000313" key="3">
    <source>
        <dbReference type="EMBL" id="PZD73235.1"/>
    </source>
</evidence>
<dbReference type="CDD" id="cd00761">
    <property type="entry name" value="Glyco_tranf_GTA_type"/>
    <property type="match status" value="1"/>
</dbReference>
<reference evidence="3 4" key="1">
    <citation type="journal article" date="2018" name="Sci. Rep.">
        <title>A novel species of the marine cyanobacterium Acaryochloris with a unique pigment content and lifestyle.</title>
        <authorList>
            <person name="Partensky F."/>
            <person name="Six C."/>
            <person name="Ratin M."/>
            <person name="Garczarek L."/>
            <person name="Vaulot D."/>
            <person name="Probert I."/>
            <person name="Calteau A."/>
            <person name="Gourvil P."/>
            <person name="Marie D."/>
            <person name="Grebert T."/>
            <person name="Bouchier C."/>
            <person name="Le Panse S."/>
            <person name="Gachenot M."/>
            <person name="Rodriguez F."/>
            <person name="Garrido J.L."/>
        </authorList>
    </citation>
    <scope>NUCLEOTIDE SEQUENCE [LARGE SCALE GENOMIC DNA]</scope>
    <source>
        <strain evidence="3 4">RCC1774</strain>
    </source>
</reference>
<dbReference type="OrthoDB" id="455644at2"/>
<organism evidence="3 4">
    <name type="scientific">Acaryochloris thomasi RCC1774</name>
    <dbReference type="NCBI Taxonomy" id="1764569"/>
    <lineage>
        <taxon>Bacteria</taxon>
        <taxon>Bacillati</taxon>
        <taxon>Cyanobacteriota</taxon>
        <taxon>Cyanophyceae</taxon>
        <taxon>Acaryochloridales</taxon>
        <taxon>Acaryochloridaceae</taxon>
        <taxon>Acaryochloris</taxon>
        <taxon>Acaryochloris thomasi</taxon>
    </lineage>
</organism>
<evidence type="ECO:0000259" key="2">
    <source>
        <dbReference type="Pfam" id="PF00535"/>
    </source>
</evidence>
<dbReference type="PANTHER" id="PTHR43685:SF2">
    <property type="entry name" value="GLYCOSYLTRANSFERASE 2-LIKE DOMAIN-CONTAINING PROTEIN"/>
    <property type="match status" value="1"/>
</dbReference>
<dbReference type="InterPro" id="IPR001173">
    <property type="entry name" value="Glyco_trans_2-like"/>
</dbReference>
<evidence type="ECO:0000313" key="4">
    <source>
        <dbReference type="Proteomes" id="UP000248857"/>
    </source>
</evidence>
<keyword evidence="3" id="KW-0328">Glycosyltransferase</keyword>
<dbReference type="Proteomes" id="UP000248857">
    <property type="component" value="Unassembled WGS sequence"/>
</dbReference>
<sequence length="321" mass="36173">MPKVSIIIPAYNSMVFLPETVECVLSQTFSDFELLIVNDGSSDNIIDWTAQQTDPRICLISQENRGAPIARNTGLEQAKGDYIAFLDSDDLWDSTKLEKQVLLLDKNPDIGVAYVWTRLMDRHGKPLDRVWASKASGHVWKRIAVQDNMIASGSVPLVRRDCFNVVGGFDPNLRGQQDWDMWVRLASKYRFGLIPEILSFHRHHQSSMSRSRSMNDTEKYSLEVIDKNFSSASPDLVHLKQKSYSYFRIAQGYSYVDNGEPRKALGSVGSAFSLYPKAAFSLYFLRLLFASLVTLLLGVGGYEKVRSYLHSIKLMALGIGS</sequence>
<dbReference type="RefSeq" id="WP_110986294.1">
    <property type="nucleotide sequence ID" value="NZ_CAWNWM010000006.1"/>
</dbReference>
<keyword evidence="1" id="KW-1133">Transmembrane helix</keyword>